<dbReference type="PANTHER" id="PTHR24198">
    <property type="entry name" value="ANKYRIN REPEAT AND PROTEIN KINASE DOMAIN-CONTAINING PROTEIN"/>
    <property type="match status" value="1"/>
</dbReference>
<organism evidence="6 7">
    <name type="scientific">Tritrichomonas musculus</name>
    <dbReference type="NCBI Taxonomy" id="1915356"/>
    <lineage>
        <taxon>Eukaryota</taxon>
        <taxon>Metamonada</taxon>
        <taxon>Parabasalia</taxon>
        <taxon>Tritrichomonadida</taxon>
        <taxon>Tritrichomonadidae</taxon>
        <taxon>Tritrichomonas</taxon>
    </lineage>
</organism>
<evidence type="ECO:0000256" key="4">
    <source>
        <dbReference type="SAM" id="MobiDB-lite"/>
    </source>
</evidence>
<dbReference type="EMBL" id="JAPFFF010000002">
    <property type="protein sequence ID" value="KAK8896060.1"/>
    <property type="molecule type" value="Genomic_DNA"/>
</dbReference>
<gene>
    <name evidence="6" type="ORF">M9Y10_013948</name>
</gene>
<feature type="repeat" description="ANK" evidence="3">
    <location>
        <begin position="707"/>
        <end position="739"/>
    </location>
</feature>
<dbReference type="PROSITE" id="PS50088">
    <property type="entry name" value="ANK_REPEAT"/>
    <property type="match status" value="4"/>
</dbReference>
<dbReference type="Pfam" id="PF00023">
    <property type="entry name" value="Ank"/>
    <property type="match status" value="1"/>
</dbReference>
<feature type="repeat" description="ANK" evidence="3">
    <location>
        <begin position="404"/>
        <end position="436"/>
    </location>
</feature>
<evidence type="ECO:0000313" key="6">
    <source>
        <dbReference type="EMBL" id="KAK8896060.1"/>
    </source>
</evidence>
<dbReference type="Proteomes" id="UP001470230">
    <property type="component" value="Unassembled WGS sequence"/>
</dbReference>
<evidence type="ECO:0000259" key="5">
    <source>
        <dbReference type="Pfam" id="PF11929"/>
    </source>
</evidence>
<proteinExistence type="predicted"/>
<dbReference type="Pfam" id="PF11929">
    <property type="entry name" value="DUF3447"/>
    <property type="match status" value="1"/>
</dbReference>
<sequence length="749" mass="85041">MDLEHAINQHKEDFQVILNAQRILFSDDLNINDFKQLLPQFITTRDKLLPILLSINEIGFARPYPPSFFNELFSILSASIRTHFTSDEVASIFSKSTKNYIPLFHCGCLNIETIINRSYLSDGVFKMFHIVIAKHDPIYYQIRLQKATPSLKTFILNKDTKARETINAIQADNCDQIQTVHAQTNLSLSSKIPFASSQINDGIKHAWQMPSMLEYAAMQGSLDTFKYLLLNGAEITENLSSYAIRGGSYEIIHIVEKEGRIQFQDSDMITAVKYNRNNLADYLVDNYNKKHSLYSLFEAFDDYNIEYFLNHFQLLNELNELNPKTATVNYIEMWHQKRSLLHIAAKNGFTDFVRLLLDVDGIDINLKSALDGFSPLHEAASSGFIEVVKMLADKGANVAQLSYKNMTPLHLAAMNGYFEIVNFLITSENSIINQKDSDGNTALHLAAKNGFDKIVDYLIHHEKITVINDRNNDTFSPLACAINNCRINVVDVLCSSEKVDVNLGDFNRTPLQMAVIQNVLPLVDVILSKSGRKLDVNASNGFNTNALQQALKLGYNDIAMLLLDHPRIDVSVKNNDNRNVLSYASETGNIQIVRKILTLLSNEKKCEVKNEATSENENKKDEDENAIDNKNDNENDIKNDNCDNNNDYITNENEENNDNENDIIENHININDSHAKNESYNNSICDEQNKNNDNHSKEFDINDADFFGQTALHLAAKNGHFEIMKLLIDAGIDKNKRNSIFSKKYLITF</sequence>
<protein>
    <recommendedName>
        <fullName evidence="5">DUF3447 domain-containing protein</fullName>
    </recommendedName>
</protein>
<evidence type="ECO:0000256" key="2">
    <source>
        <dbReference type="ARBA" id="ARBA00023043"/>
    </source>
</evidence>
<dbReference type="InterPro" id="IPR020683">
    <property type="entry name" value="DUF3447"/>
</dbReference>
<name>A0ABR2L1F0_9EUKA</name>
<feature type="repeat" description="ANK" evidence="3">
    <location>
        <begin position="371"/>
        <end position="403"/>
    </location>
</feature>
<evidence type="ECO:0000313" key="7">
    <source>
        <dbReference type="Proteomes" id="UP001470230"/>
    </source>
</evidence>
<dbReference type="PROSITE" id="PS50297">
    <property type="entry name" value="ANK_REP_REGION"/>
    <property type="match status" value="4"/>
</dbReference>
<keyword evidence="2 3" id="KW-0040">ANK repeat</keyword>
<feature type="compositionally biased region" description="Basic and acidic residues" evidence="4">
    <location>
        <begin position="608"/>
        <end position="641"/>
    </location>
</feature>
<feature type="compositionally biased region" description="Low complexity" evidence="4">
    <location>
        <begin position="642"/>
        <end position="651"/>
    </location>
</feature>
<feature type="region of interest" description="Disordered" evidence="4">
    <location>
        <begin position="608"/>
        <end position="659"/>
    </location>
</feature>
<keyword evidence="7" id="KW-1185">Reference proteome</keyword>
<dbReference type="PRINTS" id="PR01415">
    <property type="entry name" value="ANKYRIN"/>
</dbReference>
<accession>A0ABR2L1F0</accession>
<evidence type="ECO:0000256" key="3">
    <source>
        <dbReference type="PROSITE-ProRule" id="PRU00023"/>
    </source>
</evidence>
<reference evidence="6 7" key="1">
    <citation type="submission" date="2024-04" db="EMBL/GenBank/DDBJ databases">
        <title>Tritrichomonas musculus Genome.</title>
        <authorList>
            <person name="Alves-Ferreira E."/>
            <person name="Grigg M."/>
            <person name="Lorenzi H."/>
            <person name="Galac M."/>
        </authorList>
    </citation>
    <scope>NUCLEOTIDE SEQUENCE [LARGE SCALE GENOMIC DNA]</scope>
    <source>
        <strain evidence="6 7">EAF2021</strain>
    </source>
</reference>
<evidence type="ECO:0000256" key="1">
    <source>
        <dbReference type="ARBA" id="ARBA00022737"/>
    </source>
</evidence>
<dbReference type="SMART" id="SM00248">
    <property type="entry name" value="ANK"/>
    <property type="match status" value="11"/>
</dbReference>
<dbReference type="InterPro" id="IPR036770">
    <property type="entry name" value="Ankyrin_rpt-contain_sf"/>
</dbReference>
<dbReference type="InterPro" id="IPR002110">
    <property type="entry name" value="Ankyrin_rpt"/>
</dbReference>
<dbReference type="PANTHER" id="PTHR24198:SF165">
    <property type="entry name" value="ANKYRIN REPEAT-CONTAINING PROTEIN-RELATED"/>
    <property type="match status" value="1"/>
</dbReference>
<feature type="domain" description="DUF3447" evidence="5">
    <location>
        <begin position="233"/>
        <end position="309"/>
    </location>
</feature>
<feature type="repeat" description="ANK" evidence="3">
    <location>
        <begin position="438"/>
        <end position="461"/>
    </location>
</feature>
<dbReference type="SUPFAM" id="SSF48403">
    <property type="entry name" value="Ankyrin repeat"/>
    <property type="match status" value="2"/>
</dbReference>
<dbReference type="Pfam" id="PF12796">
    <property type="entry name" value="Ank_2"/>
    <property type="match status" value="3"/>
</dbReference>
<comment type="caution">
    <text evidence="6">The sequence shown here is derived from an EMBL/GenBank/DDBJ whole genome shotgun (WGS) entry which is preliminary data.</text>
</comment>
<keyword evidence="1" id="KW-0677">Repeat</keyword>
<dbReference type="Gene3D" id="1.25.40.20">
    <property type="entry name" value="Ankyrin repeat-containing domain"/>
    <property type="match status" value="3"/>
</dbReference>